<evidence type="ECO:0000313" key="2">
    <source>
        <dbReference type="EMBL" id="KAJ5597571.1"/>
    </source>
</evidence>
<comment type="caution">
    <text evidence="2">The sequence shown here is derived from an EMBL/GenBank/DDBJ whole genome shotgun (WGS) entry which is preliminary data.</text>
</comment>
<dbReference type="EMBL" id="JAQJAE010000004">
    <property type="protein sequence ID" value="KAJ5597571.1"/>
    <property type="molecule type" value="Genomic_DNA"/>
</dbReference>
<dbReference type="GeneID" id="81588952"/>
<evidence type="ECO:0000256" key="1">
    <source>
        <dbReference type="SAM" id="MobiDB-lite"/>
    </source>
</evidence>
<organism evidence="2 3">
    <name type="scientific">Penicillium hordei</name>
    <dbReference type="NCBI Taxonomy" id="40994"/>
    <lineage>
        <taxon>Eukaryota</taxon>
        <taxon>Fungi</taxon>
        <taxon>Dikarya</taxon>
        <taxon>Ascomycota</taxon>
        <taxon>Pezizomycotina</taxon>
        <taxon>Eurotiomycetes</taxon>
        <taxon>Eurotiomycetidae</taxon>
        <taxon>Eurotiales</taxon>
        <taxon>Aspergillaceae</taxon>
        <taxon>Penicillium</taxon>
    </lineage>
</organism>
<feature type="compositionally biased region" description="Polar residues" evidence="1">
    <location>
        <begin position="9"/>
        <end position="18"/>
    </location>
</feature>
<gene>
    <name evidence="2" type="ORF">N7537_007655</name>
</gene>
<dbReference type="RefSeq" id="XP_056750786.1">
    <property type="nucleotide sequence ID" value="XM_056898710.1"/>
</dbReference>
<feature type="region of interest" description="Disordered" evidence="1">
    <location>
        <begin position="63"/>
        <end position="82"/>
    </location>
</feature>
<dbReference type="AlphaFoldDB" id="A0AAD6E047"/>
<accession>A0AAD6E047</accession>
<protein>
    <submittedName>
        <fullName evidence="2">Uncharacterized protein</fullName>
    </submittedName>
</protein>
<proteinExistence type="predicted"/>
<keyword evidence="3" id="KW-1185">Reference proteome</keyword>
<reference evidence="2" key="1">
    <citation type="journal article" date="2023" name="IMA Fungus">
        <title>Comparative genomic study of the Penicillium genus elucidates a diverse pangenome and 15 lateral gene transfer events.</title>
        <authorList>
            <person name="Petersen C."/>
            <person name="Sorensen T."/>
            <person name="Nielsen M.R."/>
            <person name="Sondergaard T.E."/>
            <person name="Sorensen J.L."/>
            <person name="Fitzpatrick D.A."/>
            <person name="Frisvad J.C."/>
            <person name="Nielsen K.L."/>
        </authorList>
    </citation>
    <scope>NUCLEOTIDE SEQUENCE</scope>
    <source>
        <strain evidence="2">IBT 12815</strain>
    </source>
</reference>
<dbReference type="Proteomes" id="UP001213799">
    <property type="component" value="Unassembled WGS sequence"/>
</dbReference>
<feature type="non-terminal residue" evidence="2">
    <location>
        <position position="1"/>
    </location>
</feature>
<sequence>NPPKPFSRPIQTLLTPSNHSPPPTPAETAANLVNSVTISSDPAHALWELWDAFSTAVATSPTSHNPHLSLHAHPPTQPNERARSNASSYIEADGKLYCAQWRDVHDILEAWRNWDGVRDSSAGNSTISTLSSSGGEYFLRFCVFSAALLNMTKGKGNVPPIWVFFACRDVLERDGPQSCPQKGHRMSSEQLWALDV</sequence>
<evidence type="ECO:0000313" key="3">
    <source>
        <dbReference type="Proteomes" id="UP001213799"/>
    </source>
</evidence>
<reference evidence="2" key="2">
    <citation type="submission" date="2023-01" db="EMBL/GenBank/DDBJ databases">
        <authorList>
            <person name="Petersen C."/>
        </authorList>
    </citation>
    <scope>NUCLEOTIDE SEQUENCE</scope>
    <source>
        <strain evidence="2">IBT 12815</strain>
    </source>
</reference>
<feature type="region of interest" description="Disordered" evidence="1">
    <location>
        <begin position="1"/>
        <end position="25"/>
    </location>
</feature>
<name>A0AAD6E047_9EURO</name>